<dbReference type="InterPro" id="IPR050881">
    <property type="entry name" value="LL-DAP_aminotransferase"/>
</dbReference>
<evidence type="ECO:0000256" key="4">
    <source>
        <dbReference type="ARBA" id="ARBA00018052"/>
    </source>
</evidence>
<evidence type="ECO:0000256" key="9">
    <source>
        <dbReference type="HAMAP-Rule" id="MF_01642"/>
    </source>
</evidence>
<comment type="caution">
    <text evidence="12">The sequence shown here is derived from an EMBL/GenBank/DDBJ whole genome shotgun (WGS) entry which is preliminary data.</text>
</comment>
<evidence type="ECO:0000256" key="5">
    <source>
        <dbReference type="ARBA" id="ARBA00022576"/>
    </source>
</evidence>
<dbReference type="NCBIfam" id="NF006756">
    <property type="entry name" value="PRK09276.1"/>
    <property type="match status" value="1"/>
</dbReference>
<feature type="binding site" evidence="9">
    <location>
        <position position="176"/>
    </location>
    <ligand>
        <name>substrate</name>
    </ligand>
</feature>
<feature type="binding site" evidence="9">
    <location>
        <position position="246"/>
    </location>
    <ligand>
        <name>pyridoxal 5'-phosphate</name>
        <dbReference type="ChEBI" id="CHEBI:597326"/>
    </ligand>
</feature>
<dbReference type="PATRIC" id="fig|281456.6.peg.2816"/>
<evidence type="ECO:0000256" key="1">
    <source>
        <dbReference type="ARBA" id="ARBA00001933"/>
    </source>
</evidence>
<accession>A0A0L6W0V1</accession>
<dbReference type="EC" id="2.6.1.83" evidence="3 9"/>
<comment type="subunit">
    <text evidence="9">Homodimer.</text>
</comment>
<dbReference type="GO" id="GO:0010285">
    <property type="term" value="F:L,L-diaminopimelate aminotransferase activity"/>
    <property type="evidence" value="ECO:0007669"/>
    <property type="project" value="UniProtKB-UniRule"/>
</dbReference>
<comment type="caution">
    <text evidence="9">Lacks conserved residue(s) required for the propagation of feature annotation.</text>
</comment>
<evidence type="ECO:0000256" key="2">
    <source>
        <dbReference type="ARBA" id="ARBA00004982"/>
    </source>
</evidence>
<evidence type="ECO:0000259" key="11">
    <source>
        <dbReference type="Pfam" id="PF00155"/>
    </source>
</evidence>
<dbReference type="InterPro" id="IPR015422">
    <property type="entry name" value="PyrdxlP-dep_Trfase_small"/>
</dbReference>
<name>A0A0L6W0V1_9FIRM</name>
<proteinExistence type="inferred from homology"/>
<dbReference type="InterPro" id="IPR015424">
    <property type="entry name" value="PyrdxlP-dep_Trfase"/>
</dbReference>
<dbReference type="GO" id="GO:0033362">
    <property type="term" value="P:lysine biosynthetic process via diaminopimelate, diaminopimelate-aminotransferase pathway"/>
    <property type="evidence" value="ECO:0007669"/>
    <property type="project" value="UniProtKB-UniRule"/>
</dbReference>
<keyword evidence="13" id="KW-1185">Reference proteome</keyword>
<dbReference type="InterPro" id="IPR004838">
    <property type="entry name" value="NHTrfase_class1_PyrdxlP-BS"/>
</dbReference>
<feature type="binding site" evidence="9">
    <location>
        <position position="38"/>
    </location>
    <ligand>
        <name>substrate</name>
    </ligand>
</feature>
<dbReference type="InterPro" id="IPR019942">
    <property type="entry name" value="DapL/ALD1"/>
</dbReference>
<comment type="function">
    <text evidence="9">Involved in the synthesis of meso-diaminopimelate (m-DAP or DL-DAP), required for both lysine and peptidoglycan biosynthesis. Catalyzes the direct conversion of tetrahydrodipicolinate to LL-diaminopimelate.</text>
</comment>
<dbReference type="InterPro" id="IPR019881">
    <property type="entry name" value="DAP-NH2Trfase_DapL_Desulfo"/>
</dbReference>
<reference evidence="13" key="1">
    <citation type="submission" date="2015-07" db="EMBL/GenBank/DDBJ databases">
        <title>Complete Genome of Thermincola ferriacetica strain Z-0001T.</title>
        <authorList>
            <person name="Lusk B."/>
            <person name="Badalamenti J.P."/>
            <person name="Parameswaran P."/>
            <person name="Bond D.R."/>
            <person name="Torres C.I."/>
        </authorList>
    </citation>
    <scope>NUCLEOTIDE SEQUENCE [LARGE SCALE GENOMIC DNA]</scope>
    <source>
        <strain evidence="13">Z-0001</strain>
    </source>
</reference>
<sequence length="390" mass="43266">MEEAQRIRQLPAYLFARIEKKIEKAKEEGVDVISLGIGDPDRPTPDHIIEKLCEQAHNPENHRYPSSVGMLSYRKAVAEYYGNRFNVELDPRTEVVSLLGSKEGIAHISFCYLDPGDVALIPDPGYPVYGIGALLAGGDPYIMPLKPENGFLPDLDAIPPDIAKKAKLMFVNYPNNPTGAIADDAFYHKLIAFAKEYDIIVCHDAAYQEIAFEGYRPPSFLEYPGAKDVGIEFGSCSKSYNMTGWRIGWAAGNARVIEALGRIKSNIDSGVFQAVQYAGIAALTGPQDCTKEMSEVYRERRDIVVDGLNSLGWNLEKPKATIYVWAPVPKGYTSISFAEYVFEKTGVVITPGNGYGEYGEGFFRIALTVEKERILEAIERIKQNVGKVEF</sequence>
<dbReference type="InterPro" id="IPR004839">
    <property type="entry name" value="Aminotransferase_I/II_large"/>
</dbReference>
<keyword evidence="7 9" id="KW-0663">Pyridoxal phosphate</keyword>
<dbReference type="CDD" id="cd00609">
    <property type="entry name" value="AAT_like"/>
    <property type="match status" value="1"/>
</dbReference>
<organism evidence="12 13">
    <name type="scientific">Thermincola ferriacetica</name>
    <dbReference type="NCBI Taxonomy" id="281456"/>
    <lineage>
        <taxon>Bacteria</taxon>
        <taxon>Bacillati</taxon>
        <taxon>Bacillota</taxon>
        <taxon>Clostridia</taxon>
        <taxon>Eubacteriales</taxon>
        <taxon>Thermincolaceae</taxon>
        <taxon>Thermincola</taxon>
    </lineage>
</organism>
<evidence type="ECO:0000256" key="7">
    <source>
        <dbReference type="ARBA" id="ARBA00022898"/>
    </source>
</evidence>
<evidence type="ECO:0000256" key="6">
    <source>
        <dbReference type="ARBA" id="ARBA00022679"/>
    </source>
</evidence>
<evidence type="ECO:0000256" key="3">
    <source>
        <dbReference type="ARBA" id="ARBA00013138"/>
    </source>
</evidence>
<dbReference type="PANTHER" id="PTHR42832">
    <property type="entry name" value="AMINO ACID AMINOTRANSFERASE"/>
    <property type="match status" value="1"/>
</dbReference>
<evidence type="ECO:0000256" key="8">
    <source>
        <dbReference type="ARBA" id="ARBA00051934"/>
    </source>
</evidence>
<dbReference type="HAMAP" id="MF_01642">
    <property type="entry name" value="DapL_aminotrans_1"/>
    <property type="match status" value="1"/>
</dbReference>
<dbReference type="PROSITE" id="PS00105">
    <property type="entry name" value="AA_TRANSFER_CLASS_1"/>
    <property type="match status" value="1"/>
</dbReference>
<feature type="binding site" evidence="9">
    <location>
        <position position="364"/>
    </location>
    <ligand>
        <name>substrate</name>
    </ligand>
</feature>
<gene>
    <name evidence="9" type="primary">dapL</name>
    <name evidence="12" type="ORF">Tfer_2703</name>
</gene>
<dbReference type="AlphaFoldDB" id="A0A0L6W0V1"/>
<comment type="cofactor">
    <cofactor evidence="1 9 10">
        <name>pyridoxal 5'-phosphate</name>
        <dbReference type="ChEBI" id="CHEBI:597326"/>
    </cofactor>
</comment>
<feature type="modified residue" description="N6-(pyridoxal phosphate)lysine" evidence="9">
    <location>
        <position position="238"/>
    </location>
</feature>
<dbReference type="GO" id="GO:0030170">
    <property type="term" value="F:pyridoxal phosphate binding"/>
    <property type="evidence" value="ECO:0007669"/>
    <property type="project" value="UniProtKB-UniRule"/>
</dbReference>
<evidence type="ECO:0000256" key="10">
    <source>
        <dbReference type="RuleBase" id="RU000481"/>
    </source>
</evidence>
<evidence type="ECO:0000313" key="13">
    <source>
        <dbReference type="Proteomes" id="UP000037175"/>
    </source>
</evidence>
<feature type="binding site" evidence="9">
    <location>
        <position position="126"/>
    </location>
    <ligand>
        <name>substrate</name>
    </ligand>
</feature>
<protein>
    <recommendedName>
        <fullName evidence="4 9">LL-diaminopimelate aminotransferase</fullName>
        <shortName evidence="9">DAP-AT</shortName>
        <shortName evidence="9">DAP-aminotransferase</shortName>
        <shortName evidence="9">LL-DAP-aminotransferase</shortName>
        <ecNumber evidence="3 9">2.6.1.83</ecNumber>
    </recommendedName>
</protein>
<keyword evidence="5 9" id="KW-0032">Aminotransferase</keyword>
<comment type="similarity">
    <text evidence="9">Belongs to the class-I pyridoxal-phosphate-dependent aminotransferase family. LL-diaminopimelate aminotransferase subfamily.</text>
</comment>
<feature type="binding site" evidence="9">
    <location>
        <position position="126"/>
    </location>
    <ligand>
        <name>pyridoxal 5'-phosphate</name>
        <dbReference type="ChEBI" id="CHEBI:597326"/>
    </ligand>
</feature>
<feature type="domain" description="Aminotransferase class I/classII large" evidence="11">
    <location>
        <begin position="31"/>
        <end position="381"/>
    </location>
</feature>
<dbReference type="RefSeq" id="WP_052218712.1">
    <property type="nucleotide sequence ID" value="NZ_LGTE01000023.1"/>
</dbReference>
<dbReference type="InterPro" id="IPR015421">
    <property type="entry name" value="PyrdxlP-dep_Trfase_major"/>
</dbReference>
<feature type="binding site" evidence="9">
    <location>
        <position position="176"/>
    </location>
    <ligand>
        <name>pyridoxal 5'-phosphate</name>
        <dbReference type="ChEBI" id="CHEBI:597326"/>
    </ligand>
</feature>
<comment type="catalytic activity">
    <reaction evidence="8 9">
        <text>(2S,6S)-2,6-diaminopimelate + 2-oxoglutarate = (S)-2,3,4,5-tetrahydrodipicolinate + L-glutamate + H2O + H(+)</text>
        <dbReference type="Rhea" id="RHEA:23988"/>
        <dbReference type="ChEBI" id="CHEBI:15377"/>
        <dbReference type="ChEBI" id="CHEBI:15378"/>
        <dbReference type="ChEBI" id="CHEBI:16810"/>
        <dbReference type="ChEBI" id="CHEBI:16845"/>
        <dbReference type="ChEBI" id="CHEBI:29985"/>
        <dbReference type="ChEBI" id="CHEBI:57609"/>
        <dbReference type="EC" id="2.6.1.83"/>
    </reaction>
</comment>
<dbReference type="PANTHER" id="PTHR42832:SF3">
    <property type="entry name" value="L-GLUTAMINE--4-(METHYLSULFANYL)-2-OXOBUTANOATE AMINOTRANSFERASE"/>
    <property type="match status" value="1"/>
</dbReference>
<comment type="pathway">
    <text evidence="2 9">Amino-acid biosynthesis; L-lysine biosynthesis via DAP pathway; LL-2,6-diaminopimelate from (S)-tetrahydrodipicolinate (aminotransferase route): step 1/1.</text>
</comment>
<dbReference type="EMBL" id="LGTE01000023">
    <property type="protein sequence ID" value="KNZ68709.1"/>
    <property type="molecule type" value="Genomic_DNA"/>
</dbReference>
<dbReference type="UniPathway" id="UPA00034">
    <property type="reaction ID" value="UER00466"/>
</dbReference>
<dbReference type="SUPFAM" id="SSF53383">
    <property type="entry name" value="PLP-dependent transferases"/>
    <property type="match status" value="1"/>
</dbReference>
<dbReference type="Gene3D" id="3.40.640.10">
    <property type="entry name" value="Type I PLP-dependent aspartate aminotransferase-like (Major domain)"/>
    <property type="match status" value="1"/>
</dbReference>
<dbReference type="Gene3D" id="3.90.1150.10">
    <property type="entry name" value="Aspartate Aminotransferase, domain 1"/>
    <property type="match status" value="1"/>
</dbReference>
<dbReference type="Proteomes" id="UP000037175">
    <property type="component" value="Unassembled WGS sequence"/>
</dbReference>
<feature type="binding site" evidence="9">
    <location>
        <begin position="235"/>
        <end position="237"/>
    </location>
    <ligand>
        <name>pyridoxal 5'-phosphate</name>
        <dbReference type="ChEBI" id="CHEBI:597326"/>
    </ligand>
</feature>
<dbReference type="Pfam" id="PF00155">
    <property type="entry name" value="Aminotran_1_2"/>
    <property type="match status" value="1"/>
</dbReference>
<keyword evidence="6 9" id="KW-0808">Transferase</keyword>
<dbReference type="NCBIfam" id="TIGR03540">
    <property type="entry name" value="DapC_direct"/>
    <property type="match status" value="1"/>
</dbReference>
<feature type="binding site" evidence="9">
    <location>
        <position position="207"/>
    </location>
    <ligand>
        <name>pyridoxal 5'-phosphate</name>
        <dbReference type="ChEBI" id="CHEBI:597326"/>
    </ligand>
</feature>
<feature type="binding site" evidence="9">
    <location>
        <position position="13"/>
    </location>
    <ligand>
        <name>substrate</name>
    </ligand>
</feature>
<evidence type="ECO:0000313" key="12">
    <source>
        <dbReference type="EMBL" id="KNZ68709.1"/>
    </source>
</evidence>